<feature type="region of interest" description="Disordered" evidence="2">
    <location>
        <begin position="99"/>
        <end position="351"/>
    </location>
</feature>
<feature type="compositionally biased region" description="Low complexity" evidence="2">
    <location>
        <begin position="200"/>
        <end position="221"/>
    </location>
</feature>
<dbReference type="AlphaFoldDB" id="A0A8J3BQZ6"/>
<comment type="caution">
    <text evidence="4">The sequence shown here is derived from an EMBL/GenBank/DDBJ whole genome shotgun (WGS) entry which is preliminary data.</text>
</comment>
<proteinExistence type="predicted"/>
<comment type="cofactor">
    <cofactor evidence="1">
        <name>FAD</name>
        <dbReference type="ChEBI" id="CHEBI:57692"/>
    </cofactor>
</comment>
<reference evidence="4" key="2">
    <citation type="submission" date="2020-09" db="EMBL/GenBank/DDBJ databases">
        <authorList>
            <person name="Sun Q."/>
            <person name="Ohkuma M."/>
        </authorList>
    </citation>
    <scope>NUCLEOTIDE SEQUENCE</scope>
    <source>
        <strain evidence="4">JCM 3091</strain>
    </source>
</reference>
<accession>A0A8J3BQZ6</accession>
<evidence type="ECO:0000256" key="2">
    <source>
        <dbReference type="SAM" id="MobiDB-lite"/>
    </source>
</evidence>
<dbReference type="InterPro" id="IPR017927">
    <property type="entry name" value="FAD-bd_FR_type"/>
</dbReference>
<feature type="compositionally biased region" description="Low complexity" evidence="2">
    <location>
        <begin position="299"/>
        <end position="317"/>
    </location>
</feature>
<dbReference type="InterPro" id="IPR017938">
    <property type="entry name" value="Riboflavin_synthase-like_b-brl"/>
</dbReference>
<protein>
    <recommendedName>
        <fullName evidence="3">FAD-binding FR-type domain-containing protein</fullName>
    </recommendedName>
</protein>
<dbReference type="SUPFAM" id="SSF46458">
    <property type="entry name" value="Globin-like"/>
    <property type="match status" value="1"/>
</dbReference>
<dbReference type="Gene3D" id="2.40.30.10">
    <property type="entry name" value="Translation factors"/>
    <property type="match status" value="1"/>
</dbReference>
<feature type="compositionally biased region" description="Low complexity" evidence="2">
    <location>
        <begin position="228"/>
        <end position="246"/>
    </location>
</feature>
<dbReference type="EMBL" id="BMQC01000023">
    <property type="protein sequence ID" value="GGK42935.1"/>
    <property type="molecule type" value="Genomic_DNA"/>
</dbReference>
<sequence>MTSIGPDGPAPDLAGLIRTLRQAVTQGPPGTSAAASAAAVARAQGGRLSALLADGPAPGTRSPLSELAQVLRASLAGGGGPAAVARLLTAALDGPAPVAPRGTAGSGGAGPAAGGTQAGAGSGGPAGSAGAGPGGAGPGAAGPAPAGPGAAGPGTAGGGPGTAGGGPGGAGPGPGSAGGGAAGAEPADPGAVRANGRQPGADGAGAARSTRGSPSGRSPVAGEGGPVAGPRPAGPGTVVGGAPVVPGTGGPAGGPGGAGGATGLPPGGQGAGAGPAGGAAGGGPGAVGGPPGGAGRPEGGTAPPGGAARPPGYVAPGTPAPAAPAAPADARAVPGPLPAPGDADGGPQQAVQSLLPAAPEARTAQLGRAIGWLAENLDRPQLVATGAAQLGPAAAALGVRPEQTAALAALLADAVRGHEGWGPREQAAWQATADLVARWVGEGAAAAAYAPAFWTGTVVARELRRPDLAVLLVRTFLPYPYVGGQHAVVETAHHRDVWAPCWIAGAPRLDNTVELHVRAESVDDVAAALAGRVAPGDQVRLRPPEGGLAADPAAAGLLVVGEGTGAAAVRGLLEELRLQGDTRPAAVVHWVDPGQDSYDRAALAALGDLTVVDSAVALAELVAGLPAPEDLTAAVAGSPTGVAAALTALAFAGVPGGRVCATQIGRDD</sequence>
<dbReference type="SUPFAM" id="SSF52343">
    <property type="entry name" value="Ferredoxin reductase-like, C-terminal NADP-linked domain"/>
    <property type="match status" value="1"/>
</dbReference>
<dbReference type="InterPro" id="IPR009050">
    <property type="entry name" value="Globin-like_sf"/>
</dbReference>
<dbReference type="Proteomes" id="UP000662200">
    <property type="component" value="Unassembled WGS sequence"/>
</dbReference>
<evidence type="ECO:0000256" key="1">
    <source>
        <dbReference type="ARBA" id="ARBA00001974"/>
    </source>
</evidence>
<name>A0A8J3BQZ6_9ACTN</name>
<feature type="compositionally biased region" description="Gly residues" evidence="2">
    <location>
        <begin position="247"/>
        <end position="298"/>
    </location>
</feature>
<feature type="domain" description="FAD-binding FR-type" evidence="3">
    <location>
        <begin position="451"/>
        <end position="551"/>
    </location>
</feature>
<dbReference type="InterPro" id="IPR039261">
    <property type="entry name" value="FNR_nucleotide-bd"/>
</dbReference>
<keyword evidence="5" id="KW-1185">Reference proteome</keyword>
<feature type="compositionally biased region" description="Gly residues" evidence="2">
    <location>
        <begin position="104"/>
        <end position="140"/>
    </location>
</feature>
<gene>
    <name evidence="4" type="ORF">GCM10010124_39690</name>
</gene>
<dbReference type="PANTHER" id="PTHR47354:SF5">
    <property type="entry name" value="PROTEIN RFBI"/>
    <property type="match status" value="1"/>
</dbReference>
<feature type="compositionally biased region" description="Gly residues" evidence="2">
    <location>
        <begin position="149"/>
        <end position="182"/>
    </location>
</feature>
<evidence type="ECO:0000313" key="4">
    <source>
        <dbReference type="EMBL" id="GGK42935.1"/>
    </source>
</evidence>
<evidence type="ECO:0000313" key="5">
    <source>
        <dbReference type="Proteomes" id="UP000662200"/>
    </source>
</evidence>
<dbReference type="PANTHER" id="PTHR47354">
    <property type="entry name" value="NADH OXIDOREDUCTASE HCR"/>
    <property type="match status" value="1"/>
</dbReference>
<dbReference type="PROSITE" id="PS51384">
    <property type="entry name" value="FAD_FR"/>
    <property type="match status" value="1"/>
</dbReference>
<feature type="compositionally biased region" description="Low complexity" evidence="2">
    <location>
        <begin position="325"/>
        <end position="350"/>
    </location>
</feature>
<evidence type="ECO:0000259" key="3">
    <source>
        <dbReference type="PROSITE" id="PS51384"/>
    </source>
</evidence>
<dbReference type="InterPro" id="IPR050415">
    <property type="entry name" value="MRET"/>
</dbReference>
<reference evidence="4" key="1">
    <citation type="journal article" date="2014" name="Int. J. Syst. Evol. Microbiol.">
        <title>Complete genome sequence of Corynebacterium casei LMG S-19264T (=DSM 44701T), isolated from a smear-ripened cheese.</title>
        <authorList>
            <consortium name="US DOE Joint Genome Institute (JGI-PGF)"/>
            <person name="Walter F."/>
            <person name="Albersmeier A."/>
            <person name="Kalinowski J."/>
            <person name="Ruckert C."/>
        </authorList>
    </citation>
    <scope>NUCLEOTIDE SEQUENCE</scope>
    <source>
        <strain evidence="4">JCM 3091</strain>
    </source>
</reference>
<organism evidence="4 5">
    <name type="scientific">Pilimelia terevasa</name>
    <dbReference type="NCBI Taxonomy" id="53372"/>
    <lineage>
        <taxon>Bacteria</taxon>
        <taxon>Bacillati</taxon>
        <taxon>Actinomycetota</taxon>
        <taxon>Actinomycetes</taxon>
        <taxon>Micromonosporales</taxon>
        <taxon>Micromonosporaceae</taxon>
        <taxon>Pilimelia</taxon>
    </lineage>
</organism>
<dbReference type="SUPFAM" id="SSF63380">
    <property type="entry name" value="Riboflavin synthase domain-like"/>
    <property type="match status" value="1"/>
</dbReference>
<dbReference type="GO" id="GO:0016491">
    <property type="term" value="F:oxidoreductase activity"/>
    <property type="evidence" value="ECO:0007669"/>
    <property type="project" value="InterPro"/>
</dbReference>